<name>A0A7I8V5N0_9ANNE</name>
<dbReference type="PANTHER" id="PTHR43684:SF1">
    <property type="entry name" value="ENOYL-COA DELTA ISOMERASE 2"/>
    <property type="match status" value="1"/>
</dbReference>
<dbReference type="FunFam" id="3.90.226.10:FF:000084">
    <property type="entry name" value="Enoyl-CoA delta isomerase 2, mitochondrial"/>
    <property type="match status" value="1"/>
</dbReference>
<evidence type="ECO:0000256" key="1">
    <source>
        <dbReference type="ARBA" id="ARBA00004275"/>
    </source>
</evidence>
<dbReference type="InterPro" id="IPR014748">
    <property type="entry name" value="Enoyl-CoA_hydra_C"/>
</dbReference>
<dbReference type="GO" id="GO:0004165">
    <property type="term" value="F:delta(3)-delta(2)-enoyl-CoA isomerase activity"/>
    <property type="evidence" value="ECO:0007669"/>
    <property type="project" value="UniProtKB-ARBA"/>
</dbReference>
<keyword evidence="6" id="KW-1185">Reference proteome</keyword>
<dbReference type="GO" id="GO:0000062">
    <property type="term" value="F:fatty-acyl-CoA binding"/>
    <property type="evidence" value="ECO:0007669"/>
    <property type="project" value="InterPro"/>
</dbReference>
<dbReference type="InterPro" id="IPR029045">
    <property type="entry name" value="ClpP/crotonase-like_dom_sf"/>
</dbReference>
<evidence type="ECO:0000256" key="3">
    <source>
        <dbReference type="ARBA" id="ARBA00023235"/>
    </source>
</evidence>
<protein>
    <submittedName>
        <fullName evidence="5">DgyrCDS773</fullName>
    </submittedName>
</protein>
<evidence type="ECO:0000259" key="4">
    <source>
        <dbReference type="PROSITE" id="PS51228"/>
    </source>
</evidence>
<dbReference type="AlphaFoldDB" id="A0A7I8V5N0"/>
<dbReference type="CDD" id="cd06558">
    <property type="entry name" value="crotonase-like"/>
    <property type="match status" value="1"/>
</dbReference>
<reference evidence="5 6" key="1">
    <citation type="submission" date="2020-08" db="EMBL/GenBank/DDBJ databases">
        <authorList>
            <person name="Hejnol A."/>
        </authorList>
    </citation>
    <scope>NUCLEOTIDE SEQUENCE [LARGE SCALE GENOMIC DNA]</scope>
</reference>
<dbReference type="Pfam" id="PF00378">
    <property type="entry name" value="ECH_1"/>
    <property type="match status" value="1"/>
</dbReference>
<dbReference type="SUPFAM" id="SSF52096">
    <property type="entry name" value="ClpP/crotonase"/>
    <property type="match status" value="1"/>
</dbReference>
<comment type="caution">
    <text evidence="5">The sequence shown here is derived from an EMBL/GenBank/DDBJ whole genome shotgun (WGS) entry which is preliminary data.</text>
</comment>
<dbReference type="GO" id="GO:0005777">
    <property type="term" value="C:peroxisome"/>
    <property type="evidence" value="ECO:0007669"/>
    <property type="project" value="UniProtKB-SubCell"/>
</dbReference>
<comment type="subcellular location">
    <subcellularLocation>
        <location evidence="1">Peroxisome</location>
    </subcellularLocation>
</comment>
<dbReference type="PROSITE" id="PS51228">
    <property type="entry name" value="ACB_2"/>
    <property type="match status" value="1"/>
</dbReference>
<organism evidence="5 6">
    <name type="scientific">Dimorphilus gyrociliatus</name>
    <dbReference type="NCBI Taxonomy" id="2664684"/>
    <lineage>
        <taxon>Eukaryota</taxon>
        <taxon>Metazoa</taxon>
        <taxon>Spiralia</taxon>
        <taxon>Lophotrochozoa</taxon>
        <taxon>Annelida</taxon>
        <taxon>Polychaeta</taxon>
        <taxon>Polychaeta incertae sedis</taxon>
        <taxon>Dinophilidae</taxon>
        <taxon>Dimorphilus</taxon>
    </lineage>
</organism>
<dbReference type="InterPro" id="IPR001753">
    <property type="entry name" value="Enoyl-CoA_hydra/iso"/>
</dbReference>
<dbReference type="SUPFAM" id="SSF47027">
    <property type="entry name" value="Acyl-CoA binding protein"/>
    <property type="match status" value="1"/>
</dbReference>
<dbReference type="EMBL" id="CAJFCJ010000001">
    <property type="protein sequence ID" value="CAD5111462.1"/>
    <property type="molecule type" value="Genomic_DNA"/>
</dbReference>
<evidence type="ECO:0000256" key="2">
    <source>
        <dbReference type="ARBA" id="ARBA00023140"/>
    </source>
</evidence>
<gene>
    <name evidence="5" type="ORF">DGYR_LOCUS754</name>
</gene>
<feature type="domain" description="ACB" evidence="4">
    <location>
        <begin position="33"/>
        <end position="118"/>
    </location>
</feature>
<dbReference type="Gene3D" id="3.90.226.10">
    <property type="entry name" value="2-enoyl-CoA Hydratase, Chain A, domain 1"/>
    <property type="match status" value="1"/>
</dbReference>
<dbReference type="InterPro" id="IPR035984">
    <property type="entry name" value="Acyl-CoA-binding_sf"/>
</dbReference>
<dbReference type="OrthoDB" id="409763at2759"/>
<keyword evidence="3" id="KW-0413">Isomerase</keyword>
<dbReference type="Pfam" id="PF00887">
    <property type="entry name" value="ACBP"/>
    <property type="match status" value="1"/>
</dbReference>
<dbReference type="PANTHER" id="PTHR43684">
    <property type="match status" value="1"/>
</dbReference>
<accession>A0A7I8V5N0</accession>
<dbReference type="Proteomes" id="UP000549394">
    <property type="component" value="Unassembled WGS sequence"/>
</dbReference>
<evidence type="ECO:0000313" key="5">
    <source>
        <dbReference type="EMBL" id="CAD5111462.1"/>
    </source>
</evidence>
<evidence type="ECO:0000313" key="6">
    <source>
        <dbReference type="Proteomes" id="UP000549394"/>
    </source>
</evidence>
<dbReference type="InterPro" id="IPR051053">
    <property type="entry name" value="ECH/Chromodomain_protein"/>
</dbReference>
<dbReference type="InterPro" id="IPR000582">
    <property type="entry name" value="Acyl-CoA-binding_protein"/>
</dbReference>
<dbReference type="Gene3D" id="1.20.80.10">
    <property type="match status" value="1"/>
</dbReference>
<dbReference type="Gene3D" id="1.10.12.10">
    <property type="entry name" value="Lyase 2-enoyl-coa Hydratase, Chain A, domain 2"/>
    <property type="match status" value="1"/>
</dbReference>
<proteinExistence type="predicted"/>
<dbReference type="InterPro" id="IPR014352">
    <property type="entry name" value="FERM/acyl-CoA-bd_prot_sf"/>
</dbReference>
<keyword evidence="2" id="KW-0576">Peroxisome</keyword>
<sequence length="391" mass="43649">MFKNVTSAVFRSFTRPMNNSRLLSLTVARRSSLDDHFKQSQDSLNKVTVDVDNDTKLKLYSLFKQATIGTCNAPKPGMMDFVGKAKWDAWNKLRNMTNDDAKKQYINVVEDLLKQSGAQTEASSSSDQSAQGQAYDGLSVKKDGHLMTIAFNRPKKYNAITTKMYADLTEILNTAAKDDSVRLVAFTGVGSYYCSGNDLNNFMGVDPSDISKIAKESGSLLENFVGAFINFPKPLIGLINGPAIGISVTVLGLFDTVYASDKATFSTPFTVLGQTPEGCSSFTFPRIMGNSKATDVLMFNRKLTAAEAEKCNLVSQVFPSESFETEAFEKVKEYSSLPPQSMRYQKDLVRTFDREQLHKVNKMECERLVERWQSQECMEAIVNFFTRKSKL</sequence>
<dbReference type="PRINTS" id="PR00689">
    <property type="entry name" value="ACOABINDINGP"/>
</dbReference>